<evidence type="ECO:0000256" key="4">
    <source>
        <dbReference type="ARBA" id="ARBA00023136"/>
    </source>
</evidence>
<accession>A0A8S1QP55</accession>
<evidence type="ECO:0000313" key="6">
    <source>
        <dbReference type="Proteomes" id="UP000692954"/>
    </source>
</evidence>
<gene>
    <name evidence="5" type="ORF">PSON_ATCC_30995.1.T1120129</name>
</gene>
<dbReference type="OrthoDB" id="9989112at2759"/>
<dbReference type="PROSITE" id="PS51420">
    <property type="entry name" value="RHO"/>
    <property type="match status" value="1"/>
</dbReference>
<reference evidence="5" key="1">
    <citation type="submission" date="2021-01" db="EMBL/GenBank/DDBJ databases">
        <authorList>
            <consortium name="Genoscope - CEA"/>
            <person name="William W."/>
        </authorList>
    </citation>
    <scope>NUCLEOTIDE SEQUENCE</scope>
</reference>
<dbReference type="PROSITE" id="PS51419">
    <property type="entry name" value="RAB"/>
    <property type="match status" value="1"/>
</dbReference>
<comment type="caution">
    <text evidence="5">The sequence shown here is derived from an EMBL/GenBank/DDBJ whole genome shotgun (WGS) entry which is preliminary data.</text>
</comment>
<name>A0A8S1QP55_9CILI</name>
<evidence type="ECO:0000313" key="5">
    <source>
        <dbReference type="EMBL" id="CAD8116954.1"/>
    </source>
</evidence>
<dbReference type="FunFam" id="3.40.50.300:FF:000586">
    <property type="entry name" value="Rab family GTPase"/>
    <property type="match status" value="1"/>
</dbReference>
<dbReference type="PROSITE" id="PS51421">
    <property type="entry name" value="RAS"/>
    <property type="match status" value="1"/>
</dbReference>
<evidence type="ECO:0000256" key="1">
    <source>
        <dbReference type="ARBA" id="ARBA00004308"/>
    </source>
</evidence>
<dbReference type="CDD" id="cd00154">
    <property type="entry name" value="Rab"/>
    <property type="match status" value="1"/>
</dbReference>
<dbReference type="SMART" id="SM00176">
    <property type="entry name" value="RAN"/>
    <property type="match status" value="1"/>
</dbReference>
<dbReference type="AlphaFoldDB" id="A0A8S1QP55"/>
<protein>
    <submittedName>
        <fullName evidence="5">Uncharacterized protein</fullName>
    </submittedName>
</protein>
<dbReference type="NCBIfam" id="TIGR00231">
    <property type="entry name" value="small_GTP"/>
    <property type="match status" value="1"/>
</dbReference>
<dbReference type="Pfam" id="PF00071">
    <property type="entry name" value="Ras"/>
    <property type="match status" value="1"/>
</dbReference>
<comment type="similarity">
    <text evidence="2">Belongs to the small GTPase superfamily. Rab family.</text>
</comment>
<keyword evidence="6" id="KW-1185">Reference proteome</keyword>
<organism evidence="5 6">
    <name type="scientific">Paramecium sonneborni</name>
    <dbReference type="NCBI Taxonomy" id="65129"/>
    <lineage>
        <taxon>Eukaryota</taxon>
        <taxon>Sar</taxon>
        <taxon>Alveolata</taxon>
        <taxon>Ciliophora</taxon>
        <taxon>Intramacronucleata</taxon>
        <taxon>Oligohymenophorea</taxon>
        <taxon>Peniculida</taxon>
        <taxon>Parameciidae</taxon>
        <taxon>Paramecium</taxon>
    </lineage>
</organism>
<sequence>MNNYNYLLKFIIVGDICVGKSCLVLQFTDSKFRNEHDATIGVEFGSKYTTINDKRIKLQIWDTSGQEAFKSIVRSYYRGSIGGILVFDVTSRQSFENITKWNKEIQSYACDKIEMTLIQMKSAIIIIIYIRRQVSRDEAQAFAKREGFTYFETSAKTGENVNNVFEQMAKIILKRIDCGDIDPSQDVQLVIQLYLLAIWNKNRIWEQRVVKSLRRIRQQKKYKWIDNTLKKLKGIRKR</sequence>
<dbReference type="GO" id="GO:0005525">
    <property type="term" value="F:GTP binding"/>
    <property type="evidence" value="ECO:0007669"/>
    <property type="project" value="InterPro"/>
</dbReference>
<dbReference type="EMBL" id="CAJJDN010000112">
    <property type="protein sequence ID" value="CAD8116954.1"/>
    <property type="molecule type" value="Genomic_DNA"/>
</dbReference>
<dbReference type="PANTHER" id="PTHR47979">
    <property type="entry name" value="DRAB11-RELATED"/>
    <property type="match status" value="1"/>
</dbReference>
<dbReference type="SMART" id="SM00174">
    <property type="entry name" value="RHO"/>
    <property type="match status" value="1"/>
</dbReference>
<proteinExistence type="inferred from homology"/>
<keyword evidence="4" id="KW-0472">Membrane</keyword>
<dbReference type="SMART" id="SM00175">
    <property type="entry name" value="RAB"/>
    <property type="match status" value="1"/>
</dbReference>
<dbReference type="InterPro" id="IPR005225">
    <property type="entry name" value="Small_GTP-bd"/>
</dbReference>
<dbReference type="GO" id="GO:0003924">
    <property type="term" value="F:GTPase activity"/>
    <property type="evidence" value="ECO:0007669"/>
    <property type="project" value="InterPro"/>
</dbReference>
<dbReference type="SMART" id="SM00173">
    <property type="entry name" value="RAS"/>
    <property type="match status" value="1"/>
</dbReference>
<dbReference type="InterPro" id="IPR001806">
    <property type="entry name" value="Small_GTPase"/>
</dbReference>
<dbReference type="InterPro" id="IPR050209">
    <property type="entry name" value="Rab_GTPases_membrane_traffic"/>
</dbReference>
<comment type="subcellular location">
    <subcellularLocation>
        <location evidence="1">Endomembrane system</location>
    </subcellularLocation>
</comment>
<evidence type="ECO:0000256" key="3">
    <source>
        <dbReference type="ARBA" id="ARBA00022741"/>
    </source>
</evidence>
<evidence type="ECO:0000256" key="2">
    <source>
        <dbReference type="ARBA" id="ARBA00006270"/>
    </source>
</evidence>
<dbReference type="Proteomes" id="UP000692954">
    <property type="component" value="Unassembled WGS sequence"/>
</dbReference>
<dbReference type="GO" id="GO:0012505">
    <property type="term" value="C:endomembrane system"/>
    <property type="evidence" value="ECO:0007669"/>
    <property type="project" value="UniProtKB-SubCell"/>
</dbReference>
<keyword evidence="3" id="KW-0547">Nucleotide-binding</keyword>